<evidence type="ECO:0000256" key="1">
    <source>
        <dbReference type="SAM" id="MobiDB-lite"/>
    </source>
</evidence>
<gene>
    <name evidence="2" type="ORF">LOD99_14890</name>
</gene>
<dbReference type="Proteomes" id="UP001165289">
    <property type="component" value="Unassembled WGS sequence"/>
</dbReference>
<dbReference type="AlphaFoldDB" id="A0AAV7KDG2"/>
<proteinExistence type="predicted"/>
<dbReference type="EMBL" id="JAKMXF010000066">
    <property type="protein sequence ID" value="KAI6659217.1"/>
    <property type="molecule type" value="Genomic_DNA"/>
</dbReference>
<keyword evidence="3" id="KW-1185">Reference proteome</keyword>
<organism evidence="2 3">
    <name type="scientific">Oopsacas minuta</name>
    <dbReference type="NCBI Taxonomy" id="111878"/>
    <lineage>
        <taxon>Eukaryota</taxon>
        <taxon>Metazoa</taxon>
        <taxon>Porifera</taxon>
        <taxon>Hexactinellida</taxon>
        <taxon>Hexasterophora</taxon>
        <taxon>Lyssacinosida</taxon>
        <taxon>Leucopsacidae</taxon>
        <taxon>Oopsacas</taxon>
    </lineage>
</organism>
<name>A0AAV7KDG2_9METZ</name>
<comment type="caution">
    <text evidence="2">The sequence shown here is derived from an EMBL/GenBank/DDBJ whole genome shotgun (WGS) entry which is preliminary data.</text>
</comment>
<protein>
    <submittedName>
        <fullName evidence="2">Uncharacterized protein</fullName>
    </submittedName>
</protein>
<accession>A0AAV7KDG2</accession>
<evidence type="ECO:0000313" key="2">
    <source>
        <dbReference type="EMBL" id="KAI6659217.1"/>
    </source>
</evidence>
<evidence type="ECO:0000313" key="3">
    <source>
        <dbReference type="Proteomes" id="UP001165289"/>
    </source>
</evidence>
<feature type="compositionally biased region" description="Polar residues" evidence="1">
    <location>
        <begin position="438"/>
        <end position="453"/>
    </location>
</feature>
<feature type="region of interest" description="Disordered" evidence="1">
    <location>
        <begin position="438"/>
        <end position="457"/>
    </location>
</feature>
<reference evidence="2 3" key="1">
    <citation type="journal article" date="2023" name="BMC Biol.">
        <title>The compact genome of the sponge Oopsacas minuta (Hexactinellida) is lacking key metazoan core genes.</title>
        <authorList>
            <person name="Santini S."/>
            <person name="Schenkelaars Q."/>
            <person name="Jourda C."/>
            <person name="Duchesne M."/>
            <person name="Belahbib H."/>
            <person name="Rocher C."/>
            <person name="Selva M."/>
            <person name="Riesgo A."/>
            <person name="Vervoort M."/>
            <person name="Leys S.P."/>
            <person name="Kodjabachian L."/>
            <person name="Le Bivic A."/>
            <person name="Borchiellini C."/>
            <person name="Claverie J.M."/>
            <person name="Renard E."/>
        </authorList>
    </citation>
    <scope>NUCLEOTIDE SEQUENCE [LARGE SCALE GENOMIC DNA]</scope>
    <source>
        <strain evidence="2">SPO-2</strain>
    </source>
</reference>
<sequence>MQTSMLFPDWRGNEINNNLVLNNNEFPYINANNTWIFTNQNDRISIEIPQNINTSIFMYNVDSILIQTSKKMGNEQCANLSVLDLKKIQIGYMQNNKLVTFKLPDMQYTLHSEDLVLNLPFNKFISSEIQVKMLNIPEGTNICIRFDFLGSITNASHIIGFETTTPTEGDLTNYQIEGKVCDKAYNICSGGISYIFSRDESLMEEMVKPAERLKWACEGESPCRINITIFLDYSVLIQSLTISGLTIKNRSLPKILLPWRRNCLTGESLFGGVYGMFQIYKESFQTGAKKISNIFSFDICLDPGDVADVYSIGIYDNFDTKILFREDINIQSSILTCAVITILFIKYYQQKKFILTLTRTTKWKSMTLPLVPDDSTFLESEFYDEISDRSPAINQTILPQVKAKKRGESNIDFTDNYLVYEGNSKKVVSSTLGEVETGTKNIGHQKPTASQSFKNDESIPRKETFYDYNNLQHF</sequence>